<sequence>MTRRTSGTFRVGVGGWTYAPWRGVFYPHDLPHRCELSYAARQLSSIEINSTYYRLQVPIR</sequence>
<dbReference type="PANTHER" id="PTHR30348">
    <property type="entry name" value="UNCHARACTERIZED PROTEIN YECE"/>
    <property type="match status" value="1"/>
</dbReference>
<dbReference type="Gene3D" id="3.20.20.410">
    <property type="entry name" value="Protein of unknown function UPF0759"/>
    <property type="match status" value="1"/>
</dbReference>
<reference evidence="1 2" key="1">
    <citation type="submission" date="2023-11" db="EMBL/GenBank/DDBJ databases">
        <title>MicrobeMod: A computational toolkit for identifying prokaryotic methylation and restriction-modification with nanopore sequencing.</title>
        <authorList>
            <person name="Crits-Christoph A."/>
            <person name="Kang S.C."/>
            <person name="Lee H."/>
            <person name="Ostrov N."/>
        </authorList>
    </citation>
    <scope>NUCLEOTIDE SEQUENCE [LARGE SCALE GENOMIC DNA]</scope>
    <source>
        <strain evidence="1 2">DSMZ 700</strain>
    </source>
</reference>
<accession>A0AAW9DS30</accession>
<dbReference type="RefSeq" id="WP_319614258.1">
    <property type="nucleotide sequence ID" value="NZ_JAWXYB010000018.1"/>
</dbReference>
<dbReference type="SUPFAM" id="SSF117396">
    <property type="entry name" value="TM1631-like"/>
    <property type="match status" value="1"/>
</dbReference>
<dbReference type="InterPro" id="IPR002763">
    <property type="entry name" value="DUF72"/>
</dbReference>
<dbReference type="PANTHER" id="PTHR30348:SF4">
    <property type="entry name" value="DUF72 DOMAIN-CONTAINING PROTEIN"/>
    <property type="match status" value="1"/>
</dbReference>
<proteinExistence type="predicted"/>
<protein>
    <submittedName>
        <fullName evidence="1">DUF72 domain-containing protein</fullName>
    </submittedName>
</protein>
<dbReference type="AlphaFoldDB" id="A0AAW9DS30"/>
<evidence type="ECO:0000313" key="1">
    <source>
        <dbReference type="EMBL" id="MDX5931339.1"/>
    </source>
</evidence>
<dbReference type="Pfam" id="PF01904">
    <property type="entry name" value="DUF72"/>
    <property type="match status" value="1"/>
</dbReference>
<dbReference type="InterPro" id="IPR036520">
    <property type="entry name" value="UPF0759_sf"/>
</dbReference>
<dbReference type="EMBL" id="JAWXYB010000018">
    <property type="protein sequence ID" value="MDX5931339.1"/>
    <property type="molecule type" value="Genomic_DNA"/>
</dbReference>
<dbReference type="Proteomes" id="UP001279553">
    <property type="component" value="Unassembled WGS sequence"/>
</dbReference>
<comment type="caution">
    <text evidence="1">The sequence shown here is derived from an EMBL/GenBank/DDBJ whole genome shotgun (WGS) entry which is preliminary data.</text>
</comment>
<organism evidence="1 2">
    <name type="scientific">Acidiphilium acidophilum</name>
    <name type="common">Thiobacillus acidophilus</name>
    <dbReference type="NCBI Taxonomy" id="76588"/>
    <lineage>
        <taxon>Bacteria</taxon>
        <taxon>Pseudomonadati</taxon>
        <taxon>Pseudomonadota</taxon>
        <taxon>Alphaproteobacteria</taxon>
        <taxon>Acetobacterales</taxon>
        <taxon>Acidocellaceae</taxon>
        <taxon>Acidiphilium</taxon>
    </lineage>
</organism>
<evidence type="ECO:0000313" key="2">
    <source>
        <dbReference type="Proteomes" id="UP001279553"/>
    </source>
</evidence>
<gene>
    <name evidence="1" type="ORF">SIL87_11230</name>
</gene>
<keyword evidence="2" id="KW-1185">Reference proteome</keyword>
<name>A0AAW9DS30_ACIAO</name>